<evidence type="ECO:0000313" key="1">
    <source>
        <dbReference type="EMBL" id="TDT46503.1"/>
    </source>
</evidence>
<organism evidence="1 2">
    <name type="scientific">Maribacter spongiicola</name>
    <dbReference type="NCBI Taxonomy" id="1206753"/>
    <lineage>
        <taxon>Bacteria</taxon>
        <taxon>Pseudomonadati</taxon>
        <taxon>Bacteroidota</taxon>
        <taxon>Flavobacteriia</taxon>
        <taxon>Flavobacteriales</taxon>
        <taxon>Flavobacteriaceae</taxon>
        <taxon>Maribacter</taxon>
    </lineage>
</organism>
<sequence>MTKTHKIMNILKNITPYVIALCFSFSTLFINAQDRKMGVVDDAVKMIVKRVDGLEEYSSTIDFNDNRKQLLMAGQNYQTNYGIYASIKMGESSLGSNYKTLKNVEFEIVNYKPTYFIGIDSIVVAESRMKNGLTFKIYTRALSDTNTYTLNETTLKNIHFENGSYLHSERYLNPMFPKKDSAGNVIFDSDGRVSCEPDNRKAFDFEFFYKDGRHIVRKEDYDQEKENPQTYMNEIASTLPGKRCFHSFNKVMF</sequence>
<gene>
    <name evidence="1" type="ORF">CLV90_0556</name>
</gene>
<protein>
    <submittedName>
        <fullName evidence="1">Uncharacterized protein</fullName>
    </submittedName>
</protein>
<comment type="caution">
    <text evidence="1">The sequence shown here is derived from an EMBL/GenBank/DDBJ whole genome shotgun (WGS) entry which is preliminary data.</text>
</comment>
<dbReference type="EMBL" id="SOAY01000010">
    <property type="protein sequence ID" value="TDT46503.1"/>
    <property type="molecule type" value="Genomic_DNA"/>
</dbReference>
<dbReference type="Proteomes" id="UP000294749">
    <property type="component" value="Unassembled WGS sequence"/>
</dbReference>
<evidence type="ECO:0000313" key="2">
    <source>
        <dbReference type="Proteomes" id="UP000294749"/>
    </source>
</evidence>
<name>A0A4V3ERT3_9FLAO</name>
<dbReference type="AlphaFoldDB" id="A0A4V3ERT3"/>
<accession>A0A4V3ERT3</accession>
<reference evidence="1 2" key="1">
    <citation type="submission" date="2019-03" db="EMBL/GenBank/DDBJ databases">
        <title>Genomic Encyclopedia of Archaeal and Bacterial Type Strains, Phase II (KMG-II): from individual species to whole genera.</title>
        <authorList>
            <person name="Goeker M."/>
        </authorList>
    </citation>
    <scope>NUCLEOTIDE SEQUENCE [LARGE SCALE GENOMIC DNA]</scope>
    <source>
        <strain evidence="1 2">DSM 25233</strain>
    </source>
</reference>
<keyword evidence="2" id="KW-1185">Reference proteome</keyword>
<proteinExistence type="predicted"/>